<name>A0ACC0HLJ8_9ERIC</name>
<evidence type="ECO:0000313" key="2">
    <source>
        <dbReference type="Proteomes" id="UP001060215"/>
    </source>
</evidence>
<accession>A0ACC0HLJ8</accession>
<proteinExistence type="predicted"/>
<evidence type="ECO:0000313" key="1">
    <source>
        <dbReference type="EMBL" id="KAI8013748.1"/>
    </source>
</evidence>
<dbReference type="Proteomes" id="UP001060215">
    <property type="component" value="Chromosome 4"/>
</dbReference>
<organism evidence="1 2">
    <name type="scientific">Camellia lanceoleosa</name>
    <dbReference type="NCBI Taxonomy" id="1840588"/>
    <lineage>
        <taxon>Eukaryota</taxon>
        <taxon>Viridiplantae</taxon>
        <taxon>Streptophyta</taxon>
        <taxon>Embryophyta</taxon>
        <taxon>Tracheophyta</taxon>
        <taxon>Spermatophyta</taxon>
        <taxon>Magnoliopsida</taxon>
        <taxon>eudicotyledons</taxon>
        <taxon>Gunneridae</taxon>
        <taxon>Pentapetalae</taxon>
        <taxon>asterids</taxon>
        <taxon>Ericales</taxon>
        <taxon>Theaceae</taxon>
        <taxon>Camellia</taxon>
    </lineage>
</organism>
<gene>
    <name evidence="1" type="ORF">LOK49_LG05G00613</name>
</gene>
<sequence length="86" mass="9393">MGNFEAWPKASLGHPHSVAVWLGRPLAMILPCLVHIGHPKVQSGVPLGVAEQNVSHLIVGKKQKEKDEKGNKSQAQHMMVHMQGTE</sequence>
<dbReference type="EMBL" id="CM045761">
    <property type="protein sequence ID" value="KAI8013748.1"/>
    <property type="molecule type" value="Genomic_DNA"/>
</dbReference>
<protein>
    <submittedName>
        <fullName evidence="1">Uncharacterized protein</fullName>
    </submittedName>
</protein>
<comment type="caution">
    <text evidence="1">The sequence shown here is derived from an EMBL/GenBank/DDBJ whole genome shotgun (WGS) entry which is preliminary data.</text>
</comment>
<reference evidence="1 2" key="1">
    <citation type="journal article" date="2022" name="Plant J.">
        <title>Chromosome-level genome of Camellia lanceoleosa provides a valuable resource for understanding genome evolution and self-incompatibility.</title>
        <authorList>
            <person name="Gong W."/>
            <person name="Xiao S."/>
            <person name="Wang L."/>
            <person name="Liao Z."/>
            <person name="Chang Y."/>
            <person name="Mo W."/>
            <person name="Hu G."/>
            <person name="Li W."/>
            <person name="Zhao G."/>
            <person name="Zhu H."/>
            <person name="Hu X."/>
            <person name="Ji K."/>
            <person name="Xiang X."/>
            <person name="Song Q."/>
            <person name="Yuan D."/>
            <person name="Jin S."/>
            <person name="Zhang L."/>
        </authorList>
    </citation>
    <scope>NUCLEOTIDE SEQUENCE [LARGE SCALE GENOMIC DNA]</scope>
    <source>
        <strain evidence="1">SQ_2022a</strain>
    </source>
</reference>
<keyword evidence="2" id="KW-1185">Reference proteome</keyword>